<dbReference type="PANTHER" id="PTHR30469">
    <property type="entry name" value="MULTIDRUG RESISTANCE PROTEIN MDTA"/>
    <property type="match status" value="1"/>
</dbReference>
<dbReference type="NCBIfam" id="TIGR01730">
    <property type="entry name" value="RND_mfp"/>
    <property type="match status" value="1"/>
</dbReference>
<evidence type="ECO:0000256" key="1">
    <source>
        <dbReference type="ARBA" id="ARBA00004236"/>
    </source>
</evidence>
<feature type="domain" description="Multidrug resistance protein MdtA-like alpha-helical hairpin" evidence="8">
    <location>
        <begin position="152"/>
        <end position="220"/>
    </location>
</feature>
<keyword evidence="13" id="KW-1185">Reference proteome</keyword>
<dbReference type="Gene3D" id="2.40.50.100">
    <property type="match status" value="1"/>
</dbReference>
<accession>A0A7X0PC27</accession>
<keyword evidence="5 7" id="KW-0472">Membrane</keyword>
<comment type="similarity">
    <text evidence="2">Belongs to the membrane fusion protein (MFP) (TC 8.A.1) family.</text>
</comment>
<evidence type="ECO:0000259" key="8">
    <source>
        <dbReference type="Pfam" id="PF25876"/>
    </source>
</evidence>
<evidence type="ECO:0000313" key="13">
    <source>
        <dbReference type="Proteomes" id="UP000575083"/>
    </source>
</evidence>
<dbReference type="InterPro" id="IPR058625">
    <property type="entry name" value="MdtA-like_BSH"/>
</dbReference>
<gene>
    <name evidence="12" type="ORF">HNP48_001834</name>
</gene>
<feature type="region of interest" description="Disordered" evidence="6">
    <location>
        <begin position="457"/>
        <end position="547"/>
    </location>
</feature>
<dbReference type="Gene3D" id="2.40.420.20">
    <property type="match status" value="1"/>
</dbReference>
<dbReference type="InterPro" id="IPR058626">
    <property type="entry name" value="MdtA-like_b-barrel"/>
</dbReference>
<dbReference type="Pfam" id="PF25989">
    <property type="entry name" value="YknX_C"/>
    <property type="match status" value="1"/>
</dbReference>
<dbReference type="InterPro" id="IPR006143">
    <property type="entry name" value="RND_pump_MFP"/>
</dbReference>
<dbReference type="RefSeq" id="WP_260420170.1">
    <property type="nucleotide sequence ID" value="NZ_JACHLK010000003.1"/>
</dbReference>
<dbReference type="Pfam" id="PF25917">
    <property type="entry name" value="BSH_RND"/>
    <property type="match status" value="1"/>
</dbReference>
<keyword evidence="3" id="KW-1003">Cell membrane</keyword>
<dbReference type="EMBL" id="JACHLK010000003">
    <property type="protein sequence ID" value="MBB6559167.1"/>
    <property type="molecule type" value="Genomic_DNA"/>
</dbReference>
<dbReference type="PANTHER" id="PTHR30469:SF12">
    <property type="entry name" value="MULTIDRUG RESISTANCE PROTEIN MDTA"/>
    <property type="match status" value="1"/>
</dbReference>
<reference evidence="12 13" key="1">
    <citation type="submission" date="2020-08" db="EMBL/GenBank/DDBJ databases">
        <title>Functional genomics of gut bacteria from endangered species of beetles.</title>
        <authorList>
            <person name="Carlos-Shanley C."/>
        </authorList>
    </citation>
    <scope>NUCLEOTIDE SEQUENCE [LARGE SCALE GENOMIC DNA]</scope>
    <source>
        <strain evidence="12 13">S00198</strain>
    </source>
</reference>
<evidence type="ECO:0000259" key="9">
    <source>
        <dbReference type="Pfam" id="PF25917"/>
    </source>
</evidence>
<dbReference type="GO" id="GO:1990281">
    <property type="term" value="C:efflux pump complex"/>
    <property type="evidence" value="ECO:0007669"/>
    <property type="project" value="TreeGrafter"/>
</dbReference>
<evidence type="ECO:0000259" key="11">
    <source>
        <dbReference type="Pfam" id="PF25989"/>
    </source>
</evidence>
<keyword evidence="7" id="KW-0812">Transmembrane</keyword>
<dbReference type="SUPFAM" id="SSF111369">
    <property type="entry name" value="HlyD-like secretion proteins"/>
    <property type="match status" value="1"/>
</dbReference>
<dbReference type="NCBIfam" id="NF008589">
    <property type="entry name" value="PRK11556.1"/>
    <property type="match status" value="1"/>
</dbReference>
<keyword evidence="7" id="KW-1133">Transmembrane helix</keyword>
<feature type="domain" description="Multidrug resistance protein MdtA-like barrel-sandwich hybrid" evidence="9">
    <location>
        <begin position="111"/>
        <end position="252"/>
    </location>
</feature>
<feature type="transmembrane region" description="Helical" evidence="7">
    <location>
        <begin position="21"/>
        <end position="41"/>
    </location>
</feature>
<dbReference type="Pfam" id="PF25944">
    <property type="entry name" value="Beta-barrel_RND"/>
    <property type="match status" value="1"/>
</dbReference>
<dbReference type="Pfam" id="PF25876">
    <property type="entry name" value="HH_MFP_RND"/>
    <property type="match status" value="1"/>
</dbReference>
<dbReference type="Gene3D" id="2.40.30.170">
    <property type="match status" value="1"/>
</dbReference>
<organism evidence="12 13">
    <name type="scientific">Acidovorax soli</name>
    <dbReference type="NCBI Taxonomy" id="592050"/>
    <lineage>
        <taxon>Bacteria</taxon>
        <taxon>Pseudomonadati</taxon>
        <taxon>Pseudomonadota</taxon>
        <taxon>Betaproteobacteria</taxon>
        <taxon>Burkholderiales</taxon>
        <taxon>Comamonadaceae</taxon>
        <taxon>Acidovorax</taxon>
    </lineage>
</organism>
<proteinExistence type="inferred from homology"/>
<evidence type="ECO:0000256" key="7">
    <source>
        <dbReference type="SAM" id="Phobius"/>
    </source>
</evidence>
<feature type="compositionally biased region" description="Gly residues" evidence="6">
    <location>
        <begin position="57"/>
        <end position="73"/>
    </location>
</feature>
<dbReference type="Proteomes" id="UP000575083">
    <property type="component" value="Unassembled WGS sequence"/>
</dbReference>
<evidence type="ECO:0000256" key="5">
    <source>
        <dbReference type="ARBA" id="ARBA00023136"/>
    </source>
</evidence>
<dbReference type="InterPro" id="IPR058637">
    <property type="entry name" value="YknX-like_C"/>
</dbReference>
<sequence length="594" mass="62317">MPSHRLPSVPSRPLLRQQGRALWWIVLLVVIAAAAGGGWWWKQRQAASTTGQPQAEGAGGPPGGRGGPGGGRGPARFSAGGQTQPVSVGIVRRQDVRVQVNAIGTMSARATAVVRAKVSGELVKLHFKEGDEVKAGQLLAEIDPRSYQASLGQVQGNLARDQALLKNAQLDLKRYQDLLAKDSIASQQVDTQAAQVRQLEGTVAADQAQVDAAKLQLSYTRITAPIAGRLGLRQADRGNVVGPSDANGIVTINLVRPIDAVFSVPEAHLAQINQRLSEGAELPVELWDREQKRRLGRGKVGALDNAIDATTGTIKVKATFGNEDGTLFPNQFVNVRLQVNLLQDAVTVPGTAIQNNYVYLVQPDGTVTQRRIRVGVADGDRVAVEGDLKEGDQVVVDGIDRLREGAKVAVIDSGAAARADEAVQDAGARRAAMMRNLTPEEREKLAKMTQEERRAFFRSKRNQPGAAGPAGAASGTVGSEAAAPAAGASAAAAPAPGASRPAGGRSAEGPRGAQDGAPRETPGPRADGGPRAEGGAPDGERRPGMSLEVRALLEKMSPEERQKLQAMAPDERRAYIRGKMQAAGIAAPGAAASR</sequence>
<keyword evidence="4" id="KW-0997">Cell inner membrane</keyword>
<feature type="region of interest" description="Disordered" evidence="6">
    <location>
        <begin position="44"/>
        <end position="84"/>
    </location>
</feature>
<comment type="subcellular location">
    <subcellularLocation>
        <location evidence="1">Cell membrane</location>
    </subcellularLocation>
</comment>
<evidence type="ECO:0000256" key="4">
    <source>
        <dbReference type="ARBA" id="ARBA00022519"/>
    </source>
</evidence>
<evidence type="ECO:0000256" key="2">
    <source>
        <dbReference type="ARBA" id="ARBA00009477"/>
    </source>
</evidence>
<name>A0A7X0PC27_9BURK</name>
<feature type="domain" description="Multidrug resistance protein MdtA-like beta-barrel" evidence="10">
    <location>
        <begin position="257"/>
        <end position="340"/>
    </location>
</feature>
<feature type="compositionally biased region" description="Low complexity" evidence="6">
    <location>
        <begin position="464"/>
        <end position="509"/>
    </location>
</feature>
<evidence type="ECO:0000256" key="3">
    <source>
        <dbReference type="ARBA" id="ARBA00022475"/>
    </source>
</evidence>
<evidence type="ECO:0000313" key="12">
    <source>
        <dbReference type="EMBL" id="MBB6559167.1"/>
    </source>
</evidence>
<comment type="caution">
    <text evidence="12">The sequence shown here is derived from an EMBL/GenBank/DDBJ whole genome shotgun (WGS) entry which is preliminary data.</text>
</comment>
<feature type="domain" description="YknX-like C-terminal permuted SH3-like" evidence="11">
    <location>
        <begin position="346"/>
        <end position="410"/>
    </location>
</feature>
<protein>
    <submittedName>
        <fullName evidence="12">Multidrug efflux system membrane fusion protein</fullName>
    </submittedName>
</protein>
<evidence type="ECO:0000259" key="10">
    <source>
        <dbReference type="Pfam" id="PF25944"/>
    </source>
</evidence>
<dbReference type="GO" id="GO:0015562">
    <property type="term" value="F:efflux transmembrane transporter activity"/>
    <property type="evidence" value="ECO:0007669"/>
    <property type="project" value="TreeGrafter"/>
</dbReference>
<dbReference type="InterPro" id="IPR058624">
    <property type="entry name" value="MdtA-like_HH"/>
</dbReference>
<dbReference type="AlphaFoldDB" id="A0A7X0PC27"/>
<evidence type="ECO:0000256" key="6">
    <source>
        <dbReference type="SAM" id="MobiDB-lite"/>
    </source>
</evidence>
<dbReference type="Gene3D" id="1.10.287.470">
    <property type="entry name" value="Helix hairpin bin"/>
    <property type="match status" value="1"/>
</dbReference>